<dbReference type="AlphaFoldDB" id="A0A0N8P081"/>
<evidence type="ECO:0000259" key="4">
    <source>
        <dbReference type="PROSITE" id="PS50208"/>
    </source>
</evidence>
<dbReference type="EMBL" id="CH902619">
    <property type="protein sequence ID" value="KPU76388.1"/>
    <property type="molecule type" value="Genomic_DNA"/>
</dbReference>
<feature type="domain" description="Caspase family p10" evidence="3">
    <location>
        <begin position="188"/>
        <end position="264"/>
    </location>
</feature>
<protein>
    <submittedName>
        <fullName evidence="5">Uncharacterized protein</fullName>
    </submittedName>
</protein>
<dbReference type="SMART" id="SM00115">
    <property type="entry name" value="CASc"/>
    <property type="match status" value="2"/>
</dbReference>
<dbReference type="Pfam" id="PF00656">
    <property type="entry name" value="Peptidase_C14"/>
    <property type="match status" value="2"/>
</dbReference>
<evidence type="ECO:0000313" key="6">
    <source>
        <dbReference type="Proteomes" id="UP000007801"/>
    </source>
</evidence>
<dbReference type="CTD" id="36266"/>
<dbReference type="InParanoid" id="A0A0N8P081"/>
<evidence type="ECO:0000256" key="1">
    <source>
        <dbReference type="ARBA" id="ARBA00010134"/>
    </source>
</evidence>
<name>A0A0N8P081_DROAN</name>
<dbReference type="PANTHER" id="PTHR22576">
    <property type="entry name" value="MUCOSA ASSOCIATED LYMPHOID TISSUE LYMPHOMA TRANSLOCATION PROTEIN 1/PARACASPASE"/>
    <property type="match status" value="1"/>
</dbReference>
<dbReference type="PROSITE" id="PS50207">
    <property type="entry name" value="CASPASE_P10"/>
    <property type="match status" value="2"/>
</dbReference>
<organism evidence="5 6">
    <name type="scientific">Drosophila ananassae</name>
    <name type="common">Fruit fly</name>
    <dbReference type="NCBI Taxonomy" id="7217"/>
    <lineage>
        <taxon>Eukaryota</taxon>
        <taxon>Metazoa</taxon>
        <taxon>Ecdysozoa</taxon>
        <taxon>Arthropoda</taxon>
        <taxon>Hexapoda</taxon>
        <taxon>Insecta</taxon>
        <taxon>Pterygota</taxon>
        <taxon>Neoptera</taxon>
        <taxon>Endopterygota</taxon>
        <taxon>Diptera</taxon>
        <taxon>Brachycera</taxon>
        <taxon>Muscomorpha</taxon>
        <taxon>Ephydroidea</taxon>
        <taxon>Drosophilidae</taxon>
        <taxon>Drosophila</taxon>
        <taxon>Sophophora</taxon>
    </lineage>
</organism>
<dbReference type="eggNOG" id="KOG3573">
    <property type="taxonomic scope" value="Eukaryota"/>
</dbReference>
<keyword evidence="5" id="KW-0378">Hydrolase</keyword>
<feature type="domain" description="Caspase family p10" evidence="3">
    <location>
        <begin position="445"/>
        <end position="522"/>
    </location>
</feature>
<dbReference type="InterPro" id="IPR001309">
    <property type="entry name" value="Pept_C14_p20"/>
</dbReference>
<dbReference type="InterPro" id="IPR015917">
    <property type="entry name" value="Pept_C14A"/>
</dbReference>
<feature type="domain" description="Caspase family p20" evidence="4">
    <location>
        <begin position="51"/>
        <end position="172"/>
    </location>
</feature>
<dbReference type="Gene3D" id="3.40.50.1460">
    <property type="match status" value="2"/>
</dbReference>
<dbReference type="STRING" id="7217.A0A0N8P081"/>
<dbReference type="InterPro" id="IPR052039">
    <property type="entry name" value="Caspase-related_regulators"/>
</dbReference>
<dbReference type="InterPro" id="IPR011600">
    <property type="entry name" value="Pept_C14_caspase"/>
</dbReference>
<dbReference type="InterPro" id="IPR029030">
    <property type="entry name" value="Caspase-like_dom_sf"/>
</dbReference>
<dbReference type="OrthoDB" id="6114029at2759"/>
<evidence type="ECO:0000256" key="2">
    <source>
        <dbReference type="RuleBase" id="RU003971"/>
    </source>
</evidence>
<dbReference type="Proteomes" id="UP000007801">
    <property type="component" value="Unassembled WGS sequence"/>
</dbReference>
<dbReference type="SMR" id="A0A0N8P081"/>
<dbReference type="GO" id="GO:0004197">
    <property type="term" value="F:cysteine-type endopeptidase activity"/>
    <property type="evidence" value="ECO:0007669"/>
    <property type="project" value="InterPro"/>
</dbReference>
<comment type="similarity">
    <text evidence="1 2">Belongs to the peptidase C14A family.</text>
</comment>
<reference evidence="5 6" key="1">
    <citation type="journal article" date="2007" name="Nature">
        <title>Evolution of genes and genomes on the Drosophila phylogeny.</title>
        <authorList>
            <consortium name="Drosophila 12 Genomes Consortium"/>
            <person name="Clark A.G."/>
            <person name="Eisen M.B."/>
            <person name="Smith D.R."/>
            <person name="Bergman C.M."/>
            <person name="Oliver B."/>
            <person name="Markow T.A."/>
            <person name="Kaufman T.C."/>
            <person name="Kellis M."/>
            <person name="Gelbart W."/>
            <person name="Iyer V.N."/>
            <person name="Pollard D.A."/>
            <person name="Sackton T.B."/>
            <person name="Larracuente A.M."/>
            <person name="Singh N.D."/>
            <person name="Abad J.P."/>
            <person name="Abt D.N."/>
            <person name="Adryan B."/>
            <person name="Aguade M."/>
            <person name="Akashi H."/>
            <person name="Anderson W.W."/>
            <person name="Aquadro C.F."/>
            <person name="Ardell D.H."/>
            <person name="Arguello R."/>
            <person name="Artieri C.G."/>
            <person name="Barbash D.A."/>
            <person name="Barker D."/>
            <person name="Barsanti P."/>
            <person name="Batterham P."/>
            <person name="Batzoglou S."/>
            <person name="Begun D."/>
            <person name="Bhutkar A."/>
            <person name="Blanco E."/>
            <person name="Bosak S.A."/>
            <person name="Bradley R.K."/>
            <person name="Brand A.D."/>
            <person name="Brent M.R."/>
            <person name="Brooks A.N."/>
            <person name="Brown R.H."/>
            <person name="Butlin R.K."/>
            <person name="Caggese C."/>
            <person name="Calvi B.R."/>
            <person name="Bernardo de Carvalho A."/>
            <person name="Caspi A."/>
            <person name="Castrezana S."/>
            <person name="Celniker S.E."/>
            <person name="Chang J.L."/>
            <person name="Chapple C."/>
            <person name="Chatterji S."/>
            <person name="Chinwalla A."/>
            <person name="Civetta A."/>
            <person name="Clifton S.W."/>
            <person name="Comeron J.M."/>
            <person name="Costello J.C."/>
            <person name="Coyne J.A."/>
            <person name="Daub J."/>
            <person name="David R.G."/>
            <person name="Delcher A.L."/>
            <person name="Delehaunty K."/>
            <person name="Do C.B."/>
            <person name="Ebling H."/>
            <person name="Edwards K."/>
            <person name="Eickbush T."/>
            <person name="Evans J.D."/>
            <person name="Filipski A."/>
            <person name="Findeiss S."/>
            <person name="Freyhult E."/>
            <person name="Fulton L."/>
            <person name="Fulton R."/>
            <person name="Garcia A.C."/>
            <person name="Gardiner A."/>
            <person name="Garfield D.A."/>
            <person name="Garvin B.E."/>
            <person name="Gibson G."/>
            <person name="Gilbert D."/>
            <person name="Gnerre S."/>
            <person name="Godfrey J."/>
            <person name="Good R."/>
            <person name="Gotea V."/>
            <person name="Gravely B."/>
            <person name="Greenberg A.J."/>
            <person name="Griffiths-Jones S."/>
            <person name="Gross S."/>
            <person name="Guigo R."/>
            <person name="Gustafson E.A."/>
            <person name="Haerty W."/>
            <person name="Hahn M.W."/>
            <person name="Halligan D.L."/>
            <person name="Halpern A.L."/>
            <person name="Halter G.M."/>
            <person name="Han M.V."/>
            <person name="Heger A."/>
            <person name="Hillier L."/>
            <person name="Hinrichs A.S."/>
            <person name="Holmes I."/>
            <person name="Hoskins R.A."/>
            <person name="Hubisz M.J."/>
            <person name="Hultmark D."/>
            <person name="Huntley M.A."/>
            <person name="Jaffe D.B."/>
            <person name="Jagadeeshan S."/>
            <person name="Jeck W.R."/>
            <person name="Johnson J."/>
            <person name="Jones C.D."/>
            <person name="Jordan W.C."/>
            <person name="Karpen G.H."/>
            <person name="Kataoka E."/>
            <person name="Keightley P.D."/>
            <person name="Kheradpour P."/>
            <person name="Kirkness E.F."/>
            <person name="Koerich L.B."/>
            <person name="Kristiansen K."/>
            <person name="Kudrna D."/>
            <person name="Kulathinal R.J."/>
            <person name="Kumar S."/>
            <person name="Kwok R."/>
            <person name="Lander E."/>
            <person name="Langley C.H."/>
            <person name="Lapoint R."/>
            <person name="Lazzaro B.P."/>
            <person name="Lee S.J."/>
            <person name="Levesque L."/>
            <person name="Li R."/>
            <person name="Lin C.F."/>
            <person name="Lin M.F."/>
            <person name="Lindblad-Toh K."/>
            <person name="Llopart A."/>
            <person name="Long M."/>
            <person name="Low L."/>
            <person name="Lozovsky E."/>
            <person name="Lu J."/>
            <person name="Luo M."/>
            <person name="Machado C.A."/>
            <person name="Makalowski W."/>
            <person name="Marzo M."/>
            <person name="Matsuda M."/>
            <person name="Matzkin L."/>
            <person name="McAllister B."/>
            <person name="McBride C.S."/>
            <person name="McKernan B."/>
            <person name="McKernan K."/>
            <person name="Mendez-Lago M."/>
            <person name="Minx P."/>
            <person name="Mollenhauer M.U."/>
            <person name="Montooth K."/>
            <person name="Mount S.M."/>
            <person name="Mu X."/>
            <person name="Myers E."/>
            <person name="Negre B."/>
            <person name="Newfeld S."/>
            <person name="Nielsen R."/>
            <person name="Noor M.A."/>
            <person name="O'Grady P."/>
            <person name="Pachter L."/>
            <person name="Papaceit M."/>
            <person name="Parisi M.J."/>
            <person name="Parisi M."/>
            <person name="Parts L."/>
            <person name="Pedersen J.S."/>
            <person name="Pesole G."/>
            <person name="Phillippy A.M."/>
            <person name="Ponting C.P."/>
            <person name="Pop M."/>
            <person name="Porcelli D."/>
            <person name="Powell J.R."/>
            <person name="Prohaska S."/>
            <person name="Pruitt K."/>
            <person name="Puig M."/>
            <person name="Quesneville H."/>
            <person name="Ram K.R."/>
            <person name="Rand D."/>
            <person name="Rasmussen M.D."/>
            <person name="Reed L.K."/>
            <person name="Reenan R."/>
            <person name="Reily A."/>
            <person name="Remington K.A."/>
            <person name="Rieger T.T."/>
            <person name="Ritchie M.G."/>
            <person name="Robin C."/>
            <person name="Rogers Y.H."/>
            <person name="Rohde C."/>
            <person name="Rozas J."/>
            <person name="Rubenfield M.J."/>
            <person name="Ruiz A."/>
            <person name="Russo S."/>
            <person name="Salzberg S.L."/>
            <person name="Sanchez-Gracia A."/>
            <person name="Saranga D.J."/>
            <person name="Sato H."/>
            <person name="Schaeffer S.W."/>
            <person name="Schatz M.C."/>
            <person name="Schlenke T."/>
            <person name="Schwartz R."/>
            <person name="Segarra C."/>
            <person name="Singh R.S."/>
            <person name="Sirot L."/>
            <person name="Sirota M."/>
            <person name="Sisneros N.B."/>
            <person name="Smith C.D."/>
            <person name="Smith T.F."/>
            <person name="Spieth J."/>
            <person name="Stage D.E."/>
            <person name="Stark A."/>
            <person name="Stephan W."/>
            <person name="Strausberg R.L."/>
            <person name="Strempel S."/>
            <person name="Sturgill D."/>
            <person name="Sutton G."/>
            <person name="Sutton G.G."/>
            <person name="Tao W."/>
            <person name="Teichmann S."/>
            <person name="Tobari Y.N."/>
            <person name="Tomimura Y."/>
            <person name="Tsolas J.M."/>
            <person name="Valente V.L."/>
            <person name="Venter E."/>
            <person name="Venter J.C."/>
            <person name="Vicario S."/>
            <person name="Vieira F.G."/>
            <person name="Vilella A.J."/>
            <person name="Villasante A."/>
            <person name="Walenz B."/>
            <person name="Wang J."/>
            <person name="Wasserman M."/>
            <person name="Watts T."/>
            <person name="Wilson D."/>
            <person name="Wilson R.K."/>
            <person name="Wing R.A."/>
            <person name="Wolfner M.F."/>
            <person name="Wong A."/>
            <person name="Wong G.K."/>
            <person name="Wu C.I."/>
            <person name="Wu G."/>
            <person name="Yamamoto D."/>
            <person name="Yang H.P."/>
            <person name="Yang S.P."/>
            <person name="Yorke J.A."/>
            <person name="Yoshida K."/>
            <person name="Zdobnov E."/>
            <person name="Zhang P."/>
            <person name="Zhang Y."/>
            <person name="Zimin A.V."/>
            <person name="Baldwin J."/>
            <person name="Abdouelleil A."/>
            <person name="Abdulkadir J."/>
            <person name="Abebe A."/>
            <person name="Abera B."/>
            <person name="Abreu J."/>
            <person name="Acer S.C."/>
            <person name="Aftuck L."/>
            <person name="Alexander A."/>
            <person name="An P."/>
            <person name="Anderson E."/>
            <person name="Anderson S."/>
            <person name="Arachi H."/>
            <person name="Azer M."/>
            <person name="Bachantsang P."/>
            <person name="Barry A."/>
            <person name="Bayul T."/>
            <person name="Berlin A."/>
            <person name="Bessette D."/>
            <person name="Bloom T."/>
            <person name="Blye J."/>
            <person name="Boguslavskiy L."/>
            <person name="Bonnet C."/>
            <person name="Boukhgalter B."/>
            <person name="Bourzgui I."/>
            <person name="Brown A."/>
            <person name="Cahill P."/>
            <person name="Channer S."/>
            <person name="Cheshatsang Y."/>
            <person name="Chuda L."/>
            <person name="Citroen M."/>
            <person name="Collymore A."/>
            <person name="Cooke P."/>
            <person name="Costello M."/>
            <person name="D'Aco K."/>
            <person name="Daza R."/>
            <person name="De Haan G."/>
            <person name="DeGray S."/>
            <person name="DeMaso C."/>
            <person name="Dhargay N."/>
            <person name="Dooley K."/>
            <person name="Dooley E."/>
            <person name="Doricent M."/>
            <person name="Dorje P."/>
            <person name="Dorjee K."/>
            <person name="Dupes A."/>
            <person name="Elong R."/>
            <person name="Falk J."/>
            <person name="Farina A."/>
            <person name="Faro S."/>
            <person name="Ferguson D."/>
            <person name="Fisher S."/>
            <person name="Foley C.D."/>
            <person name="Franke A."/>
            <person name="Friedrich D."/>
            <person name="Gadbois L."/>
            <person name="Gearin G."/>
            <person name="Gearin C.R."/>
            <person name="Giannoukos G."/>
            <person name="Goode T."/>
            <person name="Graham J."/>
            <person name="Grandbois E."/>
            <person name="Grewal S."/>
            <person name="Gyaltsen K."/>
            <person name="Hafez N."/>
            <person name="Hagos B."/>
            <person name="Hall J."/>
            <person name="Henson C."/>
            <person name="Hollinger A."/>
            <person name="Honan T."/>
            <person name="Huard M.D."/>
            <person name="Hughes L."/>
            <person name="Hurhula B."/>
            <person name="Husby M.E."/>
            <person name="Kamat A."/>
            <person name="Kanga B."/>
            <person name="Kashin S."/>
            <person name="Khazanovich D."/>
            <person name="Kisner P."/>
            <person name="Lance K."/>
            <person name="Lara M."/>
            <person name="Lee W."/>
            <person name="Lennon N."/>
            <person name="Letendre F."/>
            <person name="LeVine R."/>
            <person name="Lipovsky A."/>
            <person name="Liu X."/>
            <person name="Liu J."/>
            <person name="Liu S."/>
            <person name="Lokyitsang T."/>
            <person name="Lokyitsang Y."/>
            <person name="Lubonja R."/>
            <person name="Lui A."/>
            <person name="MacDonald P."/>
            <person name="Magnisalis V."/>
            <person name="Maru K."/>
            <person name="Matthews C."/>
            <person name="McCusker W."/>
            <person name="McDonough S."/>
            <person name="Mehta T."/>
            <person name="Meldrim J."/>
            <person name="Meneus L."/>
            <person name="Mihai O."/>
            <person name="Mihalev A."/>
            <person name="Mihova T."/>
            <person name="Mittelman R."/>
            <person name="Mlenga V."/>
            <person name="Montmayeur A."/>
            <person name="Mulrain L."/>
            <person name="Navidi A."/>
            <person name="Naylor J."/>
            <person name="Negash T."/>
            <person name="Nguyen T."/>
            <person name="Nguyen N."/>
            <person name="Nicol R."/>
            <person name="Norbu C."/>
            <person name="Norbu N."/>
            <person name="Novod N."/>
            <person name="O'Neill B."/>
            <person name="Osman S."/>
            <person name="Markiewicz E."/>
            <person name="Oyono O.L."/>
            <person name="Patti C."/>
            <person name="Phunkhang P."/>
            <person name="Pierre F."/>
            <person name="Priest M."/>
            <person name="Raghuraman S."/>
            <person name="Rege F."/>
            <person name="Reyes R."/>
            <person name="Rise C."/>
            <person name="Rogov P."/>
            <person name="Ross K."/>
            <person name="Ryan E."/>
            <person name="Settipalli S."/>
            <person name="Shea T."/>
            <person name="Sherpa N."/>
            <person name="Shi L."/>
            <person name="Shih D."/>
            <person name="Sparrow T."/>
            <person name="Spaulding J."/>
            <person name="Stalker J."/>
            <person name="Stange-Thomann N."/>
            <person name="Stavropoulos S."/>
            <person name="Stone C."/>
            <person name="Strader C."/>
            <person name="Tesfaye S."/>
            <person name="Thomson T."/>
            <person name="Thoulutsang Y."/>
            <person name="Thoulutsang D."/>
            <person name="Topham K."/>
            <person name="Topping I."/>
            <person name="Tsamla T."/>
            <person name="Vassiliev H."/>
            <person name="Vo A."/>
            <person name="Wangchuk T."/>
            <person name="Wangdi T."/>
            <person name="Weiand M."/>
            <person name="Wilkinson J."/>
            <person name="Wilson A."/>
            <person name="Yadav S."/>
            <person name="Young G."/>
            <person name="Yu Q."/>
            <person name="Zembek L."/>
            <person name="Zhong D."/>
            <person name="Zimmer A."/>
            <person name="Zwirko Z."/>
            <person name="Jaffe D.B."/>
            <person name="Alvarez P."/>
            <person name="Brockman W."/>
            <person name="Butler J."/>
            <person name="Chin C."/>
            <person name="Gnerre S."/>
            <person name="Grabherr M."/>
            <person name="Kleber M."/>
            <person name="Mauceli E."/>
            <person name="MacCallum I."/>
        </authorList>
    </citation>
    <scope>NUCLEOTIDE SEQUENCE [LARGE SCALE GENOMIC DNA]</scope>
    <source>
        <strain evidence="6">Tucson 14024-0371.13</strain>
    </source>
</reference>
<dbReference type="GO" id="GO:0006508">
    <property type="term" value="P:proteolysis"/>
    <property type="evidence" value="ECO:0007669"/>
    <property type="project" value="InterPro"/>
</dbReference>
<proteinExistence type="inferred from homology"/>
<sequence length="535" mass="60552">MEEVLRQFVQISNQISSFYRSNTSSDLDAVGYLPNVENLSVSTPIDQQKLEPATVVILNHEIFNDTSMNRPGISKDVESLYKTFHKLGCSIEVHHNPVFDEVSSTIKNLSRRDFKLQSALIIVILSHGHPKEEIKASDNQKYDLDTEVINPLLKNPTLKGKPKILVVQACKGVWEADAIPFRRDPLGIMKCYSTTEGFLSYRHSSKGSVYIQTFCEVMNKDALTKDFRAIVNDVNQQVIKKTEKGKKQVPSITSTLYESYCFGDFVLPALKCIAKPKSDPQRPLKASSINPTNPKPIKTPAIVEKILNAPRPLVLILNHHIFIDGRKREGTAQDVQALHRTFTSLNCDVLEILNPTWDVVKETFNKLEGDCLKHLPALVIVILSHGDRNDVIGTCDNKRYNLNEDVLYPLFRNETLVGKPKILITQACKGNLEVDAFPIKYSPTEYIKCYSTTEGFKSYRDPEKGSPYIQALCTHLEIYGQDWDFESLIREVGIQVASQTFEGKRQIPTFVPRLNKKFYFGHNVYTDGNPNTLNN</sequence>
<dbReference type="KEGG" id="dan:6494667"/>
<evidence type="ECO:0000313" key="5">
    <source>
        <dbReference type="EMBL" id="KPU76388.1"/>
    </source>
</evidence>
<dbReference type="PROSITE" id="PS50208">
    <property type="entry name" value="CASPASE_P20"/>
    <property type="match status" value="2"/>
</dbReference>
<feature type="domain" description="Caspase family p20" evidence="4">
    <location>
        <begin position="310"/>
        <end position="432"/>
    </location>
</feature>
<dbReference type="InterPro" id="IPR002138">
    <property type="entry name" value="Pept_C14_p10"/>
</dbReference>
<dbReference type="SUPFAM" id="SSF52129">
    <property type="entry name" value="Caspase-like"/>
    <property type="match status" value="2"/>
</dbReference>
<dbReference type="PRINTS" id="PR00376">
    <property type="entry name" value="IL1BCENZYME"/>
</dbReference>
<accession>A0A0N8P081</accession>
<dbReference type="GeneID" id="6494667"/>
<keyword evidence="6" id="KW-1185">Reference proteome</keyword>
<evidence type="ECO:0000259" key="3">
    <source>
        <dbReference type="PROSITE" id="PS50207"/>
    </source>
</evidence>
<gene>
    <name evidence="5" type="primary">Dana\GF11805</name>
    <name evidence="5" type="synonym">dana_GLEANR_11832</name>
    <name evidence="5" type="ORF">GF11805</name>
</gene>
<dbReference type="PANTHER" id="PTHR22576:SF41">
    <property type="entry name" value="CASPASE 14, APOPTOSIS-RELATED CYSTEINE PEPTIDASE"/>
    <property type="match status" value="1"/>
</dbReference>